<dbReference type="RefSeq" id="WP_015641492.1">
    <property type="nucleotide sequence ID" value="NC_021219.1"/>
</dbReference>
<accession>R4PWB5</accession>
<evidence type="ECO:0000313" key="2">
    <source>
        <dbReference type="EMBL" id="AGL62042.1"/>
    </source>
</evidence>
<evidence type="ECO:0008006" key="4">
    <source>
        <dbReference type="Google" id="ProtNLM"/>
    </source>
</evidence>
<feature type="transmembrane region" description="Helical" evidence="1">
    <location>
        <begin position="130"/>
        <end position="155"/>
    </location>
</feature>
<reference evidence="2 3" key="1">
    <citation type="journal article" date="2013" name="Nat. Biotechnol.">
        <title>Genome sequences of rare, uncultured bacteria obtained by differential coverage binning of multiple metagenomes.</title>
        <authorList>
            <person name="Albertsen M."/>
            <person name="Hugenholtz P."/>
            <person name="Skarshewski A."/>
            <person name="Nielsen K.L."/>
            <person name="Tyson G.W."/>
            <person name="Nielsen P.H."/>
        </authorList>
    </citation>
    <scope>NUCLEOTIDE SEQUENCE [LARGE SCALE GENOMIC DNA]</scope>
    <source>
        <strain evidence="2">TM71</strain>
    </source>
</reference>
<organism evidence="2 3">
    <name type="scientific">Candidatus Saccharimonas aalborgensis</name>
    <dbReference type="NCBI Taxonomy" id="1332188"/>
    <lineage>
        <taxon>Bacteria</taxon>
        <taxon>Candidatus Saccharimonadota</taxon>
        <taxon>Candidatus Saccharimonadia</taxon>
        <taxon>Candidatus Saccharimonadales</taxon>
        <taxon>Candidatus Saccharimonadaceae</taxon>
        <taxon>Candidatus Saccharimonas</taxon>
    </lineage>
</organism>
<keyword evidence="1" id="KW-0812">Transmembrane</keyword>
<dbReference type="EMBL" id="CP005957">
    <property type="protein sequence ID" value="AGL62042.1"/>
    <property type="molecule type" value="Genomic_DNA"/>
</dbReference>
<proteinExistence type="predicted"/>
<sequence>MNDEPVNYDKPVAYDADGQPLYAHPVADEETDVTSQPVVPPTIVHLTRPLEPLKQEISPELQEKHDKSVRRYPQLDLSEHEFVILSVRRNMIGMLAPVIMSVIFISLVVAGAILYPQVSSSMRLPTSIDYNIILLIGVLLCVGIATGLYILYWVYVNNLFFLTNESIIEKTQLSLFSSNVKSVGLGDVVEVSYRQTGIIQEIFNYGVVQVGTKDDEVPYIFSYVHAPKEAASSLKDAVEAFKNGRPVGK</sequence>
<keyword evidence="3" id="KW-1185">Reference proteome</keyword>
<evidence type="ECO:0000313" key="3">
    <source>
        <dbReference type="Proteomes" id="UP000013893"/>
    </source>
</evidence>
<dbReference type="Proteomes" id="UP000013893">
    <property type="component" value="Chromosome"/>
</dbReference>
<gene>
    <name evidence="2" type="ORF">L336_0334</name>
</gene>
<dbReference type="STRING" id="1332188.L336_0334"/>
<name>R4PWB5_9BACT</name>
<dbReference type="AlphaFoldDB" id="R4PWB5"/>
<keyword evidence="1" id="KW-0472">Membrane</keyword>
<dbReference type="HOGENOM" id="CLU_1114237_0_0_0"/>
<feature type="transmembrane region" description="Helical" evidence="1">
    <location>
        <begin position="94"/>
        <end position="118"/>
    </location>
</feature>
<evidence type="ECO:0000256" key="1">
    <source>
        <dbReference type="SAM" id="Phobius"/>
    </source>
</evidence>
<protein>
    <recommendedName>
        <fullName evidence="4">DUF304 domain-containing protein</fullName>
    </recommendedName>
</protein>
<keyword evidence="1" id="KW-1133">Transmembrane helix</keyword>
<dbReference type="KEGG" id="saal:L336_0334"/>
<dbReference type="OrthoDB" id="9809036at2"/>